<evidence type="ECO:0000256" key="7">
    <source>
        <dbReference type="ARBA" id="ARBA00023040"/>
    </source>
</evidence>
<evidence type="ECO:0000259" key="13">
    <source>
        <dbReference type="PROSITE" id="PS50262"/>
    </source>
</evidence>
<dbReference type="Gene3D" id="3.80.10.10">
    <property type="entry name" value="Ribonuclease Inhibitor"/>
    <property type="match status" value="1"/>
</dbReference>
<dbReference type="GO" id="GO:0008528">
    <property type="term" value="F:G protein-coupled peptide receptor activity"/>
    <property type="evidence" value="ECO:0007669"/>
    <property type="project" value="TreeGrafter"/>
</dbReference>
<dbReference type="GO" id="GO:0005886">
    <property type="term" value="C:plasma membrane"/>
    <property type="evidence" value="ECO:0007669"/>
    <property type="project" value="UniProtKB-SubCell"/>
</dbReference>
<keyword evidence="2" id="KW-1003">Cell membrane</keyword>
<dbReference type="Pfam" id="PF13855">
    <property type="entry name" value="LRR_8"/>
    <property type="match status" value="1"/>
</dbReference>
<dbReference type="PROSITE" id="PS50262">
    <property type="entry name" value="G_PROTEIN_RECEP_F1_2"/>
    <property type="match status" value="1"/>
</dbReference>
<dbReference type="InterPro" id="IPR032675">
    <property type="entry name" value="LRR_dom_sf"/>
</dbReference>
<dbReference type="GeneID" id="116290182"/>
<evidence type="ECO:0000256" key="6">
    <source>
        <dbReference type="ARBA" id="ARBA00022989"/>
    </source>
</evidence>
<keyword evidence="8 11" id="KW-0472">Membrane</keyword>
<dbReference type="GO" id="GO:0009755">
    <property type="term" value="P:hormone-mediated signaling pathway"/>
    <property type="evidence" value="ECO:0007669"/>
    <property type="project" value="TreeGrafter"/>
</dbReference>
<dbReference type="InterPro" id="IPR000276">
    <property type="entry name" value="GPCR_Rhodpsn"/>
</dbReference>
<keyword evidence="5" id="KW-0677">Repeat</keyword>
<feature type="chain" id="PRO_5044653043" evidence="12">
    <location>
        <begin position="23"/>
        <end position="623"/>
    </location>
</feature>
<evidence type="ECO:0000256" key="1">
    <source>
        <dbReference type="ARBA" id="ARBA00004651"/>
    </source>
</evidence>
<dbReference type="SUPFAM" id="SSF81321">
    <property type="entry name" value="Family A G protein-coupled receptor-like"/>
    <property type="match status" value="1"/>
</dbReference>
<dbReference type="Pfam" id="PF00001">
    <property type="entry name" value="7tm_1"/>
    <property type="match status" value="1"/>
</dbReference>
<proteinExistence type="predicted"/>
<keyword evidence="7" id="KW-0297">G-protein coupled receptor</keyword>
<protein>
    <submittedName>
        <fullName evidence="15 16">Probable glycoprotein hormone G-protein coupled receptor</fullName>
    </submittedName>
</protein>
<accession>A0A6P8HDA3</accession>
<feature type="transmembrane region" description="Helical" evidence="11">
    <location>
        <begin position="506"/>
        <end position="526"/>
    </location>
</feature>
<dbReference type="PROSITE" id="PS51450">
    <property type="entry name" value="LRR"/>
    <property type="match status" value="1"/>
</dbReference>
<dbReference type="InterPro" id="IPR001611">
    <property type="entry name" value="Leu-rich_rpt"/>
</dbReference>
<evidence type="ECO:0000256" key="10">
    <source>
        <dbReference type="ARBA" id="ARBA00023224"/>
    </source>
</evidence>
<feature type="signal peptide" evidence="12">
    <location>
        <begin position="1"/>
        <end position="22"/>
    </location>
</feature>
<dbReference type="RefSeq" id="XP_031553044.1">
    <property type="nucleotide sequence ID" value="XM_031697184.1"/>
</dbReference>
<feature type="transmembrane region" description="Helical" evidence="11">
    <location>
        <begin position="462"/>
        <end position="486"/>
    </location>
</feature>
<dbReference type="SUPFAM" id="SSF52058">
    <property type="entry name" value="L domain-like"/>
    <property type="match status" value="1"/>
</dbReference>
<evidence type="ECO:0000256" key="9">
    <source>
        <dbReference type="ARBA" id="ARBA00023170"/>
    </source>
</evidence>
<evidence type="ECO:0000256" key="8">
    <source>
        <dbReference type="ARBA" id="ARBA00023136"/>
    </source>
</evidence>
<dbReference type="InterPro" id="IPR003591">
    <property type="entry name" value="Leu-rich_rpt_typical-subtyp"/>
</dbReference>
<keyword evidence="10" id="KW-0807">Transducer</keyword>
<feature type="transmembrane region" description="Helical" evidence="11">
    <location>
        <begin position="239"/>
        <end position="263"/>
    </location>
</feature>
<keyword evidence="14" id="KW-1185">Reference proteome</keyword>
<keyword evidence="3" id="KW-0433">Leucine-rich repeat</keyword>
<evidence type="ECO:0000313" key="18">
    <source>
        <dbReference type="RefSeq" id="XP_031553044.1"/>
    </source>
</evidence>
<feature type="transmembrane region" description="Helical" evidence="11">
    <location>
        <begin position="340"/>
        <end position="361"/>
    </location>
</feature>
<evidence type="ECO:0000256" key="3">
    <source>
        <dbReference type="ARBA" id="ARBA00022614"/>
    </source>
</evidence>
<evidence type="ECO:0000256" key="2">
    <source>
        <dbReference type="ARBA" id="ARBA00022475"/>
    </source>
</evidence>
<reference evidence="15 16" key="1">
    <citation type="submission" date="2025-04" db="UniProtKB">
        <authorList>
            <consortium name="RefSeq"/>
        </authorList>
    </citation>
    <scope>IDENTIFICATION</scope>
    <source>
        <tissue evidence="15 16">Tentacle</tissue>
    </source>
</reference>
<name>A0A6P8HDA3_ACTTE</name>
<evidence type="ECO:0000313" key="14">
    <source>
        <dbReference type="Proteomes" id="UP000515163"/>
    </source>
</evidence>
<keyword evidence="9 15" id="KW-0675">Receptor</keyword>
<dbReference type="PANTHER" id="PTHR24372:SF77">
    <property type="entry name" value="G-PROTEIN COUPLED RECEPTORS FAMILY 1 PROFILE DOMAIN-CONTAINING PROTEIN"/>
    <property type="match status" value="1"/>
</dbReference>
<dbReference type="Proteomes" id="UP000515163">
    <property type="component" value="Unplaced"/>
</dbReference>
<evidence type="ECO:0000256" key="12">
    <source>
        <dbReference type="SAM" id="SignalP"/>
    </source>
</evidence>
<dbReference type="RefSeq" id="XP_031553043.1">
    <property type="nucleotide sequence ID" value="XM_031697183.1"/>
</dbReference>
<dbReference type="Gene3D" id="1.20.1070.10">
    <property type="entry name" value="Rhodopsin 7-helix transmembrane proteins"/>
    <property type="match status" value="1"/>
</dbReference>
<keyword evidence="6 11" id="KW-1133">Transmembrane helix</keyword>
<evidence type="ECO:0000313" key="16">
    <source>
        <dbReference type="RefSeq" id="XP_031553042.1"/>
    </source>
</evidence>
<gene>
    <name evidence="15 16 17 18 19 20" type="primary">LOC116290182</name>
</gene>
<dbReference type="AlphaFoldDB" id="A0A6P8HDA3"/>
<evidence type="ECO:0000256" key="4">
    <source>
        <dbReference type="ARBA" id="ARBA00022692"/>
    </source>
</evidence>
<evidence type="ECO:0000313" key="15">
    <source>
        <dbReference type="RefSeq" id="XP_031553041.1"/>
    </source>
</evidence>
<feature type="transmembrane region" description="Helical" evidence="11">
    <location>
        <begin position="373"/>
        <end position="397"/>
    </location>
</feature>
<feature type="transmembrane region" description="Helical" evidence="11">
    <location>
        <begin position="417"/>
        <end position="441"/>
    </location>
</feature>
<dbReference type="RefSeq" id="XP_031553041.1">
    <property type="nucleotide sequence ID" value="XM_031697181.1"/>
</dbReference>
<keyword evidence="4 11" id="KW-0812">Transmembrane</keyword>
<dbReference type="PANTHER" id="PTHR24372">
    <property type="entry name" value="GLYCOPROTEIN HORMONE RECEPTOR"/>
    <property type="match status" value="1"/>
</dbReference>
<evidence type="ECO:0000256" key="5">
    <source>
        <dbReference type="ARBA" id="ARBA00022737"/>
    </source>
</evidence>
<dbReference type="KEGG" id="aten:116290182"/>
<organism evidence="14 17">
    <name type="scientific">Actinia tenebrosa</name>
    <name type="common">Australian red waratah sea anemone</name>
    <dbReference type="NCBI Taxonomy" id="6105"/>
    <lineage>
        <taxon>Eukaryota</taxon>
        <taxon>Metazoa</taxon>
        <taxon>Cnidaria</taxon>
        <taxon>Anthozoa</taxon>
        <taxon>Hexacorallia</taxon>
        <taxon>Actiniaria</taxon>
        <taxon>Actiniidae</taxon>
        <taxon>Actinia</taxon>
    </lineage>
</organism>
<comment type="subcellular location">
    <subcellularLocation>
        <location evidence="1">Cell membrane</location>
        <topology evidence="1">Multi-pass membrane protein</topology>
    </subcellularLocation>
</comment>
<feature type="transmembrane region" description="Helical" evidence="11">
    <location>
        <begin position="275"/>
        <end position="294"/>
    </location>
</feature>
<dbReference type="InterPro" id="IPR017452">
    <property type="entry name" value="GPCR_Rhodpsn_7TM"/>
</dbReference>
<evidence type="ECO:0000256" key="11">
    <source>
        <dbReference type="SAM" id="Phobius"/>
    </source>
</evidence>
<dbReference type="SMART" id="SM00369">
    <property type="entry name" value="LRR_TYP"/>
    <property type="match status" value="2"/>
</dbReference>
<dbReference type="PRINTS" id="PR00237">
    <property type="entry name" value="GPCRRHODOPSN"/>
</dbReference>
<evidence type="ECO:0000313" key="17">
    <source>
        <dbReference type="RefSeq" id="XP_031553043.1"/>
    </source>
</evidence>
<feature type="domain" description="G-protein coupled receptors family 1 profile" evidence="13">
    <location>
        <begin position="253"/>
        <end position="524"/>
    </location>
</feature>
<dbReference type="RefSeq" id="XP_031553045.1">
    <property type="nucleotide sequence ID" value="XM_031697185.1"/>
</dbReference>
<evidence type="ECO:0000313" key="20">
    <source>
        <dbReference type="RefSeq" id="XP_031553046.1"/>
    </source>
</evidence>
<keyword evidence="12" id="KW-0732">Signal</keyword>
<evidence type="ECO:0000313" key="19">
    <source>
        <dbReference type="RefSeq" id="XP_031553045.1"/>
    </source>
</evidence>
<sequence>MIYSRVYWLLFSLIVCSGPTFPKIHCPNICICEKQEKGLLNIVRNVTNAANLGSQILSKDTRKLDLSSCGLTRIPSELFVNLTNLEILSLARNQITVIEERAFKDLIGLKILNLTDNILSDWKGQIYSELPSLRIIDLTGNVHWKPDKRLLNVTTLSEVRGVKWSHDCVNCLLQRTNNTLTGDIPDDLECNTAMLYEFQGFQVSFTDTCLKKMCEPVCMPKTIAIIKQLKQRSYDRGKYFYGCYAVGSLAFSLNLIVLVNVFLSKAMRREMSMILIANMASCDILISIYVILISKHNVFLATHEQNAQSISQDGQNASTIGDVYTRHCQGSTILLTVGEIVSLVTALLLTIEKYTCIVYCMKPDVRLRKKHTFVVLLVTWIGSFLFAISPYFGIFNLKYSASFMCTMPVTDGKNPTFIIYPLVIVAVNYILMLPMYLRIFLYVRRSSAAVGLHRNAALAKQVSIMVGSNFLFFVVPMVLLVVNVFILGSHSDIILDGSSKDHIVYIWLPIMFFGMNSVLNPFLYAFRRKRFQRELIDRICFGGRLPERLRRAFSALKSSRMTSSASRVDLYEVERQTVQGMENQRRIGRTSSDMPFPNTERVLLCKVTDIPSKRKEAPLMKPG</sequence>
<dbReference type="RefSeq" id="XP_031553042.1">
    <property type="nucleotide sequence ID" value="XM_031697182.1"/>
</dbReference>
<dbReference type="RefSeq" id="XP_031553046.1">
    <property type="nucleotide sequence ID" value="XM_031697186.1"/>
</dbReference>
<dbReference type="OrthoDB" id="1394818at2759"/>
<dbReference type="GO" id="GO:0007189">
    <property type="term" value="P:adenylate cyclase-activating G protein-coupled receptor signaling pathway"/>
    <property type="evidence" value="ECO:0007669"/>
    <property type="project" value="TreeGrafter"/>
</dbReference>